<dbReference type="Proteomes" id="UP001632038">
    <property type="component" value="Unassembled WGS sequence"/>
</dbReference>
<gene>
    <name evidence="2" type="ORF">CASFOL_031140</name>
</gene>
<evidence type="ECO:0000313" key="3">
    <source>
        <dbReference type="Proteomes" id="UP001632038"/>
    </source>
</evidence>
<feature type="compositionally biased region" description="Pro residues" evidence="1">
    <location>
        <begin position="97"/>
        <end position="108"/>
    </location>
</feature>
<dbReference type="PANTHER" id="PTHR35459">
    <property type="entry name" value="T1N6.14 PROTEIN"/>
    <property type="match status" value="1"/>
</dbReference>
<keyword evidence="3" id="KW-1185">Reference proteome</keyword>
<evidence type="ECO:0000313" key="2">
    <source>
        <dbReference type="EMBL" id="KAL3624472.1"/>
    </source>
</evidence>
<feature type="compositionally biased region" description="Low complexity" evidence="1">
    <location>
        <begin position="87"/>
        <end position="96"/>
    </location>
</feature>
<protein>
    <submittedName>
        <fullName evidence="2">Uncharacterized protein</fullName>
    </submittedName>
</protein>
<sequence length="166" mass="18634">MVDSKFTPQSRKRPLERNASHTQASPRYKIRVLTNELRPHFIEVLKTPDFQNCKAAGHIREGMKALIDLYKEMISESIKLETRTTLPNNSSSNIPNGPKPGVNPPPLNGAPIELTGHRSQGTYIVGGSAFGWNFIMFNSRNKAVYTGLMKEDFRAANPKSTEKEKH</sequence>
<name>A0ABD3C4L1_9LAMI</name>
<dbReference type="AlphaFoldDB" id="A0ABD3C4L1"/>
<accession>A0ABD3C4L1</accession>
<dbReference type="EMBL" id="JAVIJP010000053">
    <property type="protein sequence ID" value="KAL3624472.1"/>
    <property type="molecule type" value="Genomic_DNA"/>
</dbReference>
<organism evidence="2 3">
    <name type="scientific">Castilleja foliolosa</name>
    <dbReference type="NCBI Taxonomy" id="1961234"/>
    <lineage>
        <taxon>Eukaryota</taxon>
        <taxon>Viridiplantae</taxon>
        <taxon>Streptophyta</taxon>
        <taxon>Embryophyta</taxon>
        <taxon>Tracheophyta</taxon>
        <taxon>Spermatophyta</taxon>
        <taxon>Magnoliopsida</taxon>
        <taxon>eudicotyledons</taxon>
        <taxon>Gunneridae</taxon>
        <taxon>Pentapetalae</taxon>
        <taxon>asterids</taxon>
        <taxon>lamiids</taxon>
        <taxon>Lamiales</taxon>
        <taxon>Orobanchaceae</taxon>
        <taxon>Pedicularideae</taxon>
        <taxon>Castillejinae</taxon>
        <taxon>Castilleja</taxon>
    </lineage>
</organism>
<reference evidence="3" key="1">
    <citation type="journal article" date="2024" name="IScience">
        <title>Strigolactones Initiate the Formation of Haustorium-like Structures in Castilleja.</title>
        <authorList>
            <person name="Buerger M."/>
            <person name="Peterson D."/>
            <person name="Chory J."/>
        </authorList>
    </citation>
    <scope>NUCLEOTIDE SEQUENCE [LARGE SCALE GENOMIC DNA]</scope>
</reference>
<feature type="region of interest" description="Disordered" evidence="1">
    <location>
        <begin position="82"/>
        <end position="114"/>
    </location>
</feature>
<proteinExistence type="predicted"/>
<dbReference type="PANTHER" id="PTHR35459:SF2">
    <property type="entry name" value="T1N6.14 PROTEIN"/>
    <property type="match status" value="1"/>
</dbReference>
<feature type="region of interest" description="Disordered" evidence="1">
    <location>
        <begin position="1"/>
        <end position="27"/>
    </location>
</feature>
<comment type="caution">
    <text evidence="2">The sequence shown here is derived from an EMBL/GenBank/DDBJ whole genome shotgun (WGS) entry which is preliminary data.</text>
</comment>
<evidence type="ECO:0000256" key="1">
    <source>
        <dbReference type="SAM" id="MobiDB-lite"/>
    </source>
</evidence>